<protein>
    <recommendedName>
        <fullName evidence="4">LamG-like jellyroll fold domain-containing protein</fullName>
    </recommendedName>
</protein>
<feature type="signal peptide" evidence="1">
    <location>
        <begin position="1"/>
        <end position="23"/>
    </location>
</feature>
<sequence>MKRLKGMLLVMVATAALSMSAQAFDIGLTGDVANTSNPGWGSVLLTVDDPFAYDSDTPTSPMPDITSRVVEVMYAYNTVGDAILSYTLTDGVYTAATGGETINLDFYGRELTPIRDDDFDVVLYNGDYSTPVATNAALGIDDVTFHTRGSFTLAEGTQFDRIQIIGHHSNPDPLITKNGFTLAEIRVNTAVAPPPPPPPPAPLVIAYEGFDAVGNIRVRDMVPGYGFTNNADLTNYRYRTYDSAGLSYTDGNGNSLEVEGQYGGMDLQVSGTKNMQLELTGGAISTGTVYMSYLLDVDNGTSGFTAGLLSGAVGASSSMGSVMQAMVRTTSSGWGNFGIPSGIDDVGGPTTAGLHFVVSEVNIDAGTMTTYFDPTDLTDVAGSASHTIASTGATFSPITHFGLTLGSNFGYVDEIRIGNTLESVTPFVPTPAPNMHWNFNDASNSTITEVTSGYDGLASGGTWSEFTPLGAGTSLQFDGIDDAVTVSNYPGEINQDFAISALLRVEGAPGTQRMIYSNYGTTGGFRFYVSADNKWEFATVDSAGTSHVLTGWDALENKWMLVTASFEITSGPDDNGDYTGTGRFFIDNYAVDGKVLTGMKFHPAPQTTTMSIGFDATASTAWFNGRMKDVYFSANRAGSSAASDILAEVLATQPANSLGDRKSPWDHGETELDVSAPLLIPGTAPYKFDWDVSPVVYNFDREREQMGYNPRYFPSKVTFDSANRPYMLGRVQPDISGSKNKDEYFYNHAVSSFTVVNQHTEIQTLDDTGAWRTISVDAILADHGITTRLQSGHHSGGGDQRVQFDAEGDAYLLVHDYSTTYLLYSADDLANWQVYDLNTLAGVINTTASRLVPVRDPANPSQLLANRAPVIMVDAKLVVPVKSGGVLSIPAATELWTSGSRLVSLSIHSGDTAGLVAMGDKVHLVYADMTDYNDDRTHQFAVTWDTTTQTLSTPVYLGGTGYYAGPDSHCMSGIVVDSQGYLHVILGTHISPTLYYKSTNPNDTSSWGPWKTLNKVSSSQFNVHLPDGSTSGGDLVTYIGMVVDSSDTVHLVVRQDSNVKYLHYYRKKATDSEFVDMGRMVYSLRQDYYYTTFYHKVSIDKNDNLMVVCNFFVYGSKSGTLDGAGDDLVDAYVEKWPASYDPAEPKIYDNAHDPVLYRSGDGGDSWTLAQTSDFLQEMSLTYPGWSSLYFNQAEKDAGLADTTNNPDGDLLNNLYEYGLGGDPTDPANQGIPGGYGTMEEDGTNWFTYVHAQRSAPNSGLVYYLETCENLTSESWTNAGYEVVGEGFMNNKFNSVTNRVNVELSNQQFIRLKIEEQ</sequence>
<gene>
    <name evidence="2" type="ORF">SCARR_01162</name>
</gene>
<evidence type="ECO:0000256" key="1">
    <source>
        <dbReference type="SAM" id="SignalP"/>
    </source>
</evidence>
<keyword evidence="3" id="KW-1185">Reference proteome</keyword>
<dbReference type="Pfam" id="PF15892">
    <property type="entry name" value="BNR_4"/>
    <property type="match status" value="1"/>
</dbReference>
<evidence type="ECO:0008006" key="4">
    <source>
        <dbReference type="Google" id="ProtNLM"/>
    </source>
</evidence>
<dbReference type="Gene3D" id="2.60.120.200">
    <property type="match status" value="1"/>
</dbReference>
<feature type="chain" id="PRO_5025579489" description="LamG-like jellyroll fold domain-containing protein" evidence="1">
    <location>
        <begin position="24"/>
        <end position="1316"/>
    </location>
</feature>
<keyword evidence="1" id="KW-0732">Signal</keyword>
<dbReference type="EMBL" id="CAAHFH010000001">
    <property type="protein sequence ID" value="VGO19106.1"/>
    <property type="molecule type" value="Genomic_DNA"/>
</dbReference>
<dbReference type="Pfam" id="PF13385">
    <property type="entry name" value="Laminin_G_3"/>
    <property type="match status" value="1"/>
</dbReference>
<dbReference type="RefSeq" id="WP_136060532.1">
    <property type="nucleotide sequence ID" value="NZ_CAAHFH010000001.1"/>
</dbReference>
<accession>A0A6C2UIS4</accession>
<dbReference type="InterPro" id="IPR013320">
    <property type="entry name" value="ConA-like_dom_sf"/>
</dbReference>
<reference evidence="2 3" key="1">
    <citation type="submission" date="2019-04" db="EMBL/GenBank/DDBJ databases">
        <authorList>
            <person name="Van Vliet M D."/>
        </authorList>
    </citation>
    <scope>NUCLEOTIDE SEQUENCE [LARGE SCALE GENOMIC DNA]</scope>
    <source>
        <strain evidence="2 3">F21</strain>
    </source>
</reference>
<dbReference type="Proteomes" id="UP000346198">
    <property type="component" value="Unassembled WGS sequence"/>
</dbReference>
<evidence type="ECO:0000313" key="3">
    <source>
        <dbReference type="Proteomes" id="UP000346198"/>
    </source>
</evidence>
<organism evidence="2 3">
    <name type="scientific">Pontiella sulfatireligans</name>
    <dbReference type="NCBI Taxonomy" id="2750658"/>
    <lineage>
        <taxon>Bacteria</taxon>
        <taxon>Pseudomonadati</taxon>
        <taxon>Kiritimatiellota</taxon>
        <taxon>Kiritimatiellia</taxon>
        <taxon>Kiritimatiellales</taxon>
        <taxon>Pontiellaceae</taxon>
        <taxon>Pontiella</taxon>
    </lineage>
</organism>
<evidence type="ECO:0000313" key="2">
    <source>
        <dbReference type="EMBL" id="VGO19106.1"/>
    </source>
</evidence>
<name>A0A6C2UIS4_9BACT</name>
<dbReference type="SUPFAM" id="SSF49899">
    <property type="entry name" value="Concanavalin A-like lectins/glucanases"/>
    <property type="match status" value="1"/>
</dbReference>
<proteinExistence type="predicted"/>